<feature type="domain" description="Cytochrome c assembly protein" evidence="10">
    <location>
        <begin position="3"/>
        <end position="170"/>
    </location>
</feature>
<protein>
    <recommendedName>
        <fullName evidence="4">Heme exporter protein C</fullName>
    </recommendedName>
</protein>
<comment type="caution">
    <text evidence="11">The sequence shown here is derived from an EMBL/GenBank/DDBJ whole genome shotgun (WGS) entry which is preliminary data.</text>
</comment>
<keyword evidence="8 9" id="KW-0472">Membrane</keyword>
<evidence type="ECO:0000313" key="12">
    <source>
        <dbReference type="Proteomes" id="UP001596091"/>
    </source>
</evidence>
<keyword evidence="6" id="KW-0201">Cytochrome c-type biogenesis</keyword>
<evidence type="ECO:0000256" key="7">
    <source>
        <dbReference type="ARBA" id="ARBA00022989"/>
    </source>
</evidence>
<evidence type="ECO:0000256" key="2">
    <source>
        <dbReference type="ARBA" id="ARBA00004141"/>
    </source>
</evidence>
<comment type="similarity">
    <text evidence="3">Belongs to the CcmC/CycZ/HelC family.</text>
</comment>
<organism evidence="11 12">
    <name type="scientific">Acidicapsa dinghuensis</name>
    <dbReference type="NCBI Taxonomy" id="2218256"/>
    <lineage>
        <taxon>Bacteria</taxon>
        <taxon>Pseudomonadati</taxon>
        <taxon>Acidobacteriota</taxon>
        <taxon>Terriglobia</taxon>
        <taxon>Terriglobales</taxon>
        <taxon>Acidobacteriaceae</taxon>
        <taxon>Acidicapsa</taxon>
    </lineage>
</organism>
<evidence type="ECO:0000256" key="5">
    <source>
        <dbReference type="ARBA" id="ARBA00022692"/>
    </source>
</evidence>
<dbReference type="PANTHER" id="PTHR30071">
    <property type="entry name" value="HEME EXPORTER PROTEIN C"/>
    <property type="match status" value="1"/>
</dbReference>
<evidence type="ECO:0000259" key="10">
    <source>
        <dbReference type="Pfam" id="PF01578"/>
    </source>
</evidence>
<feature type="transmembrane region" description="Helical" evidence="9">
    <location>
        <begin position="81"/>
        <end position="105"/>
    </location>
</feature>
<evidence type="ECO:0000256" key="6">
    <source>
        <dbReference type="ARBA" id="ARBA00022748"/>
    </source>
</evidence>
<evidence type="ECO:0000256" key="1">
    <source>
        <dbReference type="ARBA" id="ARBA00002442"/>
    </source>
</evidence>
<reference evidence="12" key="1">
    <citation type="journal article" date="2019" name="Int. J. Syst. Evol. Microbiol.">
        <title>The Global Catalogue of Microorganisms (GCM) 10K type strain sequencing project: providing services to taxonomists for standard genome sequencing and annotation.</title>
        <authorList>
            <consortium name="The Broad Institute Genomics Platform"/>
            <consortium name="The Broad Institute Genome Sequencing Center for Infectious Disease"/>
            <person name="Wu L."/>
            <person name="Ma J."/>
        </authorList>
    </citation>
    <scope>NUCLEOTIDE SEQUENCE [LARGE SCALE GENOMIC DNA]</scope>
    <source>
        <strain evidence="12">JCM 4087</strain>
    </source>
</reference>
<dbReference type="InterPro" id="IPR002541">
    <property type="entry name" value="Cyt_c_assembly"/>
</dbReference>
<comment type="function">
    <text evidence="1">Required for the export of heme to the periplasm for the biogenesis of c-type cytochromes.</text>
</comment>
<keyword evidence="5 9" id="KW-0812">Transmembrane</keyword>
<comment type="subcellular location">
    <subcellularLocation>
        <location evidence="2">Membrane</location>
        <topology evidence="2">Multi-pass membrane protein</topology>
    </subcellularLocation>
</comment>
<evidence type="ECO:0000256" key="8">
    <source>
        <dbReference type="ARBA" id="ARBA00023136"/>
    </source>
</evidence>
<dbReference type="PANTHER" id="PTHR30071:SF1">
    <property type="entry name" value="CYTOCHROME B_B6 PROTEIN-RELATED"/>
    <property type="match status" value="1"/>
</dbReference>
<evidence type="ECO:0000313" key="11">
    <source>
        <dbReference type="EMBL" id="MFC5865589.1"/>
    </source>
</evidence>
<dbReference type="Proteomes" id="UP001596091">
    <property type="component" value="Unassembled WGS sequence"/>
</dbReference>
<evidence type="ECO:0000256" key="9">
    <source>
        <dbReference type="SAM" id="Phobius"/>
    </source>
</evidence>
<accession>A0ABW1EP49</accession>
<evidence type="ECO:0000256" key="3">
    <source>
        <dbReference type="ARBA" id="ARBA00005840"/>
    </source>
</evidence>
<evidence type="ECO:0000256" key="4">
    <source>
        <dbReference type="ARBA" id="ARBA00016463"/>
    </source>
</evidence>
<dbReference type="InterPro" id="IPR045062">
    <property type="entry name" value="Cyt_c_biogenesis_CcsA/CcmC"/>
</dbReference>
<feature type="transmembrane region" description="Helical" evidence="9">
    <location>
        <begin position="195"/>
        <end position="216"/>
    </location>
</feature>
<sequence>MKKFAIFLSVAGVMALMAWGFYQAMYVAPTESTMGDIQRIFYYHVPNAILCYLFFTINFVASFFVLIWHRNRPTMALKADAWALSGAEVGVVFCSVVLVTGPIWGRPVWGIWWTWDARLTSTLVLWLIYVSYLLIRRFAAGGGMQAIAAVLAVFGAVDMPINYLANRIWRTQHPSPVFFGGEDSGIKDPHMLAAFGWNVLAWAAWGIAVLCFRVYVQRRQQILDQSEAEAALNNF</sequence>
<proteinExistence type="inferred from homology"/>
<name>A0ABW1EP49_9BACT</name>
<gene>
    <name evidence="11" type="ORF">ACFPT7_25005</name>
</gene>
<keyword evidence="12" id="KW-1185">Reference proteome</keyword>
<keyword evidence="7 9" id="KW-1133">Transmembrane helix</keyword>
<feature type="transmembrane region" description="Helical" evidence="9">
    <location>
        <begin position="147"/>
        <end position="165"/>
    </location>
</feature>
<feature type="transmembrane region" description="Helical" evidence="9">
    <location>
        <begin position="44"/>
        <end position="69"/>
    </location>
</feature>
<dbReference type="PRINTS" id="PR01386">
    <property type="entry name" value="CCMCBIOGNSIS"/>
</dbReference>
<dbReference type="RefSeq" id="WP_263341677.1">
    <property type="nucleotide sequence ID" value="NZ_JAGSYH010000008.1"/>
</dbReference>
<feature type="transmembrane region" description="Helical" evidence="9">
    <location>
        <begin position="117"/>
        <end position="135"/>
    </location>
</feature>
<dbReference type="InterPro" id="IPR003557">
    <property type="entry name" value="Cyt_c_biogenesis_CcmC"/>
</dbReference>
<dbReference type="EMBL" id="JBHSPH010000020">
    <property type="protein sequence ID" value="MFC5865589.1"/>
    <property type="molecule type" value="Genomic_DNA"/>
</dbReference>
<dbReference type="Pfam" id="PF01578">
    <property type="entry name" value="Cytochrom_C_asm"/>
    <property type="match status" value="1"/>
</dbReference>